<keyword evidence="2" id="KW-1185">Reference proteome</keyword>
<dbReference type="KEGG" id="fpn:ABE65_010300"/>
<reference evidence="1 2" key="1">
    <citation type="submission" date="2016-04" db="EMBL/GenBank/DDBJ databases">
        <title>Complete genome sequence of Fictibacillus phosphorivorans G25-29, a strain toxic to nematodes.</title>
        <authorList>
            <person name="Zheng Z."/>
        </authorList>
    </citation>
    <scope>NUCLEOTIDE SEQUENCE [LARGE SCALE GENOMIC DNA]</scope>
    <source>
        <strain evidence="1 2">G25-29</strain>
    </source>
</reference>
<dbReference type="AlphaFoldDB" id="A0A160IN01"/>
<protein>
    <submittedName>
        <fullName evidence="1">Uncharacterized protein</fullName>
    </submittedName>
</protein>
<proteinExistence type="predicted"/>
<gene>
    <name evidence="1" type="ORF">ABE65_010300</name>
</gene>
<accession>A0A160IN01</accession>
<evidence type="ECO:0000313" key="2">
    <source>
        <dbReference type="Proteomes" id="UP000076623"/>
    </source>
</evidence>
<organism evidence="1 2">
    <name type="scientific">Fictibacillus phosphorivorans</name>
    <dbReference type="NCBI Taxonomy" id="1221500"/>
    <lineage>
        <taxon>Bacteria</taxon>
        <taxon>Bacillati</taxon>
        <taxon>Bacillota</taxon>
        <taxon>Bacilli</taxon>
        <taxon>Bacillales</taxon>
        <taxon>Fictibacillaceae</taxon>
        <taxon>Fictibacillus</taxon>
    </lineage>
</organism>
<sequence>MIDIKEHGGSFGGVSTELPLPPIYYANTGSIRNGISYSAPTPLAMNKKYYAFFWNGRVYIVNKKNQTLIRSSLAHPANSSFTIPSDMRTRGFIMGNYLFYHTIFGDGTNPRYIRLDILNGTWTEIYPPTGNANRIYSVLVSPDESYAYVLSNTNRLYKFDANGILWEIYYTLSYSPSYIYGEVNGLLVVGTDGPYTVVYDLTAKTFKSVNTPSLNNVYSGFVSSDNRIIGCSNTGYAGSYNLDISNKTVGTLIASRSGVYGVVAYDKNKTKAYLGVQSDTQTYSTSIVNTALGTIESNIIASCFIELIASCYEDGTHLVRSVYNTGVGTVLPNPHFLYTGGK</sequence>
<dbReference type="SUPFAM" id="SSF50998">
    <property type="entry name" value="Quinoprotein alcohol dehydrogenase-like"/>
    <property type="match status" value="1"/>
</dbReference>
<evidence type="ECO:0000313" key="1">
    <source>
        <dbReference type="EMBL" id="ANC77170.1"/>
    </source>
</evidence>
<dbReference type="InterPro" id="IPR015943">
    <property type="entry name" value="WD40/YVTN_repeat-like_dom_sf"/>
</dbReference>
<dbReference type="InterPro" id="IPR011047">
    <property type="entry name" value="Quinoprotein_ADH-like_sf"/>
</dbReference>
<dbReference type="RefSeq" id="WP_066394416.1">
    <property type="nucleotide sequence ID" value="NZ_CP015378.1"/>
</dbReference>
<dbReference type="Proteomes" id="UP000076623">
    <property type="component" value="Chromosome"/>
</dbReference>
<dbReference type="EMBL" id="CP015378">
    <property type="protein sequence ID" value="ANC77170.1"/>
    <property type="molecule type" value="Genomic_DNA"/>
</dbReference>
<dbReference type="STRING" id="1221500.ABE65_010300"/>
<name>A0A160IN01_9BACL</name>
<dbReference type="Gene3D" id="2.130.10.10">
    <property type="entry name" value="YVTN repeat-like/Quinoprotein amine dehydrogenase"/>
    <property type="match status" value="1"/>
</dbReference>